<protein>
    <submittedName>
        <fullName evidence="2">Uncharacterized protein</fullName>
    </submittedName>
</protein>
<keyword evidence="3" id="KW-1185">Reference proteome</keyword>
<accession>A0ABN7J1S6</accession>
<feature type="non-terminal residue" evidence="2">
    <location>
        <position position="1"/>
    </location>
</feature>
<dbReference type="Proteomes" id="UP000836402">
    <property type="component" value="Unassembled WGS sequence"/>
</dbReference>
<comment type="caution">
    <text evidence="2">The sequence shown here is derived from an EMBL/GenBank/DDBJ whole genome shotgun (WGS) entry which is preliminary data.</text>
</comment>
<gene>
    <name evidence="2" type="ORF">JKIAZH3_G3589</name>
</gene>
<evidence type="ECO:0000313" key="3">
    <source>
        <dbReference type="Proteomes" id="UP000836402"/>
    </source>
</evidence>
<feature type="compositionally biased region" description="Polar residues" evidence="1">
    <location>
        <begin position="152"/>
        <end position="163"/>
    </location>
</feature>
<sequence>TFIVAFNSQASARLTMVRAHQIQEAEETVAVCLLEELETDPEEEDVPSLLFISQAMLCDLYTPRYLHQRAPIPKSRDWVDTIFPDLDAARFKTRLWLSSSPLRCTSLAPTGREAESEWRRDIGGNLKVTLSTVLAAWHMRFAIYYNIGSSGQESRSVQKNHGTQHNEPDWRA</sequence>
<evidence type="ECO:0000313" key="2">
    <source>
        <dbReference type="EMBL" id="CAD6937112.1"/>
    </source>
</evidence>
<reference evidence="2" key="1">
    <citation type="submission" date="2020-10" db="EMBL/GenBank/DDBJ databases">
        <authorList>
            <person name="Sedaghatjoo S."/>
        </authorList>
    </citation>
    <scope>NUCLEOTIDE SEQUENCE</scope>
    <source>
        <strain evidence="2">AZH3</strain>
    </source>
</reference>
<feature type="region of interest" description="Disordered" evidence="1">
    <location>
        <begin position="152"/>
        <end position="172"/>
    </location>
</feature>
<name>A0ABN7J1S6_9BASI</name>
<dbReference type="EMBL" id="CAJHJG010003966">
    <property type="protein sequence ID" value="CAD6937112.1"/>
    <property type="molecule type" value="Genomic_DNA"/>
</dbReference>
<organism evidence="2 3">
    <name type="scientific">Tilletia caries</name>
    <name type="common">wheat bunt fungus</name>
    <dbReference type="NCBI Taxonomy" id="13290"/>
    <lineage>
        <taxon>Eukaryota</taxon>
        <taxon>Fungi</taxon>
        <taxon>Dikarya</taxon>
        <taxon>Basidiomycota</taxon>
        <taxon>Ustilaginomycotina</taxon>
        <taxon>Exobasidiomycetes</taxon>
        <taxon>Tilletiales</taxon>
        <taxon>Tilletiaceae</taxon>
        <taxon>Tilletia</taxon>
    </lineage>
</organism>
<proteinExistence type="predicted"/>
<evidence type="ECO:0000256" key="1">
    <source>
        <dbReference type="SAM" id="MobiDB-lite"/>
    </source>
</evidence>